<dbReference type="InterPro" id="IPR001763">
    <property type="entry name" value="Rhodanese-like_dom"/>
</dbReference>
<comment type="caution">
    <text evidence="5">The sequence shown here is derived from an EMBL/GenBank/DDBJ whole genome shotgun (WGS) entry which is preliminary data.</text>
</comment>
<protein>
    <recommendedName>
        <fullName evidence="4">Rhodanese domain-containing protein</fullName>
    </recommendedName>
</protein>
<dbReference type="GO" id="GO:0004792">
    <property type="term" value="F:thiosulfate-cyanide sulfurtransferase activity"/>
    <property type="evidence" value="ECO:0007669"/>
    <property type="project" value="TreeGrafter"/>
</dbReference>
<dbReference type="PROSITE" id="PS50206">
    <property type="entry name" value="RHODANESE_3"/>
    <property type="match status" value="2"/>
</dbReference>
<evidence type="ECO:0000313" key="6">
    <source>
        <dbReference type="Proteomes" id="UP001178507"/>
    </source>
</evidence>
<dbReference type="Proteomes" id="UP001178507">
    <property type="component" value="Unassembled WGS sequence"/>
</dbReference>
<feature type="domain" description="Rhodanese" evidence="4">
    <location>
        <begin position="234"/>
        <end position="353"/>
    </location>
</feature>
<dbReference type="SMART" id="SM00450">
    <property type="entry name" value="RHOD"/>
    <property type="match status" value="2"/>
</dbReference>
<dbReference type="EMBL" id="CAUJNA010003501">
    <property type="protein sequence ID" value="CAJ1403562.1"/>
    <property type="molecule type" value="Genomic_DNA"/>
</dbReference>
<dbReference type="PANTHER" id="PTHR11364">
    <property type="entry name" value="THIOSULFATE SULFERTANSFERASE"/>
    <property type="match status" value="1"/>
</dbReference>
<evidence type="ECO:0000256" key="2">
    <source>
        <dbReference type="ARBA" id="ARBA00022737"/>
    </source>
</evidence>
<dbReference type="CDD" id="cd01448">
    <property type="entry name" value="TST_Repeat_1"/>
    <property type="match status" value="1"/>
</dbReference>
<dbReference type="AlphaFoldDB" id="A0AA36JC95"/>
<dbReference type="PROSITE" id="PS51257">
    <property type="entry name" value="PROKAR_LIPOPROTEIN"/>
    <property type="match status" value="1"/>
</dbReference>
<name>A0AA36JC95_9DINO</name>
<keyword evidence="2" id="KW-0677">Repeat</keyword>
<keyword evidence="6" id="KW-1185">Reference proteome</keyword>
<dbReference type="GO" id="GO:0005739">
    <property type="term" value="C:mitochondrion"/>
    <property type="evidence" value="ECO:0007669"/>
    <property type="project" value="TreeGrafter"/>
</dbReference>
<evidence type="ECO:0000259" key="4">
    <source>
        <dbReference type="PROSITE" id="PS50206"/>
    </source>
</evidence>
<organism evidence="5 6">
    <name type="scientific">Effrenium voratum</name>
    <dbReference type="NCBI Taxonomy" id="2562239"/>
    <lineage>
        <taxon>Eukaryota</taxon>
        <taxon>Sar</taxon>
        <taxon>Alveolata</taxon>
        <taxon>Dinophyceae</taxon>
        <taxon>Suessiales</taxon>
        <taxon>Symbiodiniaceae</taxon>
        <taxon>Effrenium</taxon>
    </lineage>
</organism>
<feature type="domain" description="Rhodanese" evidence="4">
    <location>
        <begin position="95"/>
        <end position="202"/>
    </location>
</feature>
<evidence type="ECO:0000256" key="3">
    <source>
        <dbReference type="SAM" id="MobiDB-lite"/>
    </source>
</evidence>
<evidence type="ECO:0000313" key="5">
    <source>
        <dbReference type="EMBL" id="CAJ1403562.1"/>
    </source>
</evidence>
<accession>A0AA36JC95</accession>
<dbReference type="InterPro" id="IPR045078">
    <property type="entry name" value="TST/MPST-like"/>
</dbReference>
<evidence type="ECO:0000256" key="1">
    <source>
        <dbReference type="ARBA" id="ARBA00022679"/>
    </source>
</evidence>
<proteinExistence type="predicted"/>
<reference evidence="5" key="1">
    <citation type="submission" date="2023-08" db="EMBL/GenBank/DDBJ databases">
        <authorList>
            <person name="Chen Y."/>
            <person name="Shah S."/>
            <person name="Dougan E. K."/>
            <person name="Thang M."/>
            <person name="Chan C."/>
        </authorList>
    </citation>
    <scope>NUCLEOTIDE SEQUENCE</scope>
</reference>
<keyword evidence="1" id="KW-0808">Transferase</keyword>
<dbReference type="CDD" id="cd01449">
    <property type="entry name" value="TST_Repeat_2"/>
    <property type="match status" value="1"/>
</dbReference>
<feature type="region of interest" description="Disordered" evidence="3">
    <location>
        <begin position="245"/>
        <end position="271"/>
    </location>
</feature>
<dbReference type="SUPFAM" id="SSF52821">
    <property type="entry name" value="Rhodanese/Cell cycle control phosphatase"/>
    <property type="match status" value="2"/>
</dbReference>
<dbReference type="Gene3D" id="3.40.250.10">
    <property type="entry name" value="Rhodanese-like domain"/>
    <property type="match status" value="2"/>
</dbReference>
<dbReference type="Pfam" id="PF00581">
    <property type="entry name" value="Rhodanese"/>
    <property type="match status" value="2"/>
</dbReference>
<sequence length="368" mass="39094">MLVPSGRAAAVLPLPIRAVRRPFGAAPAASACFAGAGLRLQIFGQARRGLAFSARRSCAMESGLVSCEWLKAELDAPSGPLKIVEATWYLPNSPFAAPEGSSPQAEYTKGPRLPGAQFFDIDGVAADSSLPHMLPDEERFSAAMAALGIEPGTRVVAYDRLGLFSSPRFWYTLKVAFGHPAPVAVLDGGLPRWKELGFPLEEAAPNMPPPAKPARWSKVASAVWDKSQVLENVSSASALHLDARPKPRFDGLAPEPRPKMRSGHAPNSRSLPATQLLNGSSMLPPEELLKVVQAAGIKPEQLRDRRVLTSCGSGLTACIVGLALHRVGMPLSSWAVYDGSWAEWGACQDTPIVKLGADGGEEVVPPSE</sequence>
<dbReference type="InterPro" id="IPR036873">
    <property type="entry name" value="Rhodanese-like_dom_sf"/>
</dbReference>
<dbReference type="PANTHER" id="PTHR11364:SF27">
    <property type="entry name" value="SULFURTRANSFERASE"/>
    <property type="match status" value="1"/>
</dbReference>
<gene>
    <name evidence="5" type="ORF">EVOR1521_LOCUS26212</name>
</gene>